<evidence type="ECO:0000256" key="5">
    <source>
        <dbReference type="SAM" id="Phobius"/>
    </source>
</evidence>
<dbReference type="GO" id="GO:0006935">
    <property type="term" value="P:chemotaxis"/>
    <property type="evidence" value="ECO:0007669"/>
    <property type="project" value="InterPro"/>
</dbReference>
<dbReference type="GO" id="GO:0007165">
    <property type="term" value="P:signal transduction"/>
    <property type="evidence" value="ECO:0007669"/>
    <property type="project" value="UniProtKB-KW"/>
</dbReference>
<dbReference type="PROSITE" id="PS50885">
    <property type="entry name" value="HAMP"/>
    <property type="match status" value="1"/>
</dbReference>
<dbReference type="SMART" id="SM00283">
    <property type="entry name" value="MA"/>
    <property type="match status" value="1"/>
</dbReference>
<keyword evidence="4" id="KW-0175">Coiled coil</keyword>
<keyword evidence="9" id="KW-1185">Reference proteome</keyword>
<dbReference type="PRINTS" id="PR00260">
    <property type="entry name" value="CHEMTRNSDUCR"/>
</dbReference>
<evidence type="ECO:0000256" key="2">
    <source>
        <dbReference type="ARBA" id="ARBA00029447"/>
    </source>
</evidence>
<dbReference type="Pfam" id="PF07238">
    <property type="entry name" value="PilZ"/>
    <property type="match status" value="1"/>
</dbReference>
<dbReference type="PANTHER" id="PTHR32089">
    <property type="entry name" value="METHYL-ACCEPTING CHEMOTAXIS PROTEIN MCPB"/>
    <property type="match status" value="1"/>
</dbReference>
<protein>
    <recommendedName>
        <fullName evidence="10">Methyl-accepting chemotaxis protein</fullName>
    </recommendedName>
</protein>
<comment type="caution">
    <text evidence="8">The sequence shown here is derived from an EMBL/GenBank/DDBJ whole genome shotgun (WGS) entry which is preliminary data.</text>
</comment>
<dbReference type="Proteomes" id="UP000239724">
    <property type="component" value="Unassembled WGS sequence"/>
</dbReference>
<dbReference type="Gene3D" id="6.10.340.10">
    <property type="match status" value="1"/>
</dbReference>
<organism evidence="8 9">
    <name type="scientific">Rhodopila globiformis</name>
    <name type="common">Rhodopseudomonas globiformis</name>
    <dbReference type="NCBI Taxonomy" id="1071"/>
    <lineage>
        <taxon>Bacteria</taxon>
        <taxon>Pseudomonadati</taxon>
        <taxon>Pseudomonadota</taxon>
        <taxon>Alphaproteobacteria</taxon>
        <taxon>Acetobacterales</taxon>
        <taxon>Acetobacteraceae</taxon>
        <taxon>Rhodopila</taxon>
    </lineage>
</organism>
<evidence type="ECO:0000313" key="8">
    <source>
        <dbReference type="EMBL" id="PPQ34538.1"/>
    </source>
</evidence>
<dbReference type="EMBL" id="NHRY01000105">
    <property type="protein sequence ID" value="PPQ34538.1"/>
    <property type="molecule type" value="Genomic_DNA"/>
</dbReference>
<dbReference type="SMART" id="SM00304">
    <property type="entry name" value="HAMP"/>
    <property type="match status" value="1"/>
</dbReference>
<dbReference type="GO" id="GO:0035438">
    <property type="term" value="F:cyclic-di-GMP binding"/>
    <property type="evidence" value="ECO:0007669"/>
    <property type="project" value="InterPro"/>
</dbReference>
<feature type="coiled-coil region" evidence="4">
    <location>
        <begin position="379"/>
        <end position="406"/>
    </location>
</feature>
<reference evidence="8 9" key="1">
    <citation type="journal article" date="2018" name="Arch. Microbiol.">
        <title>New insights into the metabolic potential of the phototrophic purple bacterium Rhodopila globiformis DSM 161(T) from its draft genome sequence and evidence for a vanadium-dependent nitrogenase.</title>
        <authorList>
            <person name="Imhoff J.F."/>
            <person name="Rahn T."/>
            <person name="Kunzel S."/>
            <person name="Neulinger S.C."/>
        </authorList>
    </citation>
    <scope>NUCLEOTIDE SEQUENCE [LARGE SCALE GENOMIC DNA]</scope>
    <source>
        <strain evidence="8 9">DSM 161</strain>
    </source>
</reference>
<dbReference type="InterPro" id="IPR003660">
    <property type="entry name" value="HAMP_dom"/>
</dbReference>
<evidence type="ECO:0000256" key="4">
    <source>
        <dbReference type="SAM" id="Coils"/>
    </source>
</evidence>
<evidence type="ECO:0000256" key="1">
    <source>
        <dbReference type="ARBA" id="ARBA00023224"/>
    </source>
</evidence>
<feature type="transmembrane region" description="Helical" evidence="5">
    <location>
        <begin position="20"/>
        <end position="42"/>
    </location>
</feature>
<name>A0A2S6NIS7_RHOGL</name>
<dbReference type="Gene3D" id="2.40.10.220">
    <property type="entry name" value="predicted glycosyltransferase like domains"/>
    <property type="match status" value="1"/>
</dbReference>
<dbReference type="AlphaFoldDB" id="A0A2S6NIS7"/>
<dbReference type="GO" id="GO:0004888">
    <property type="term" value="F:transmembrane signaling receptor activity"/>
    <property type="evidence" value="ECO:0007669"/>
    <property type="project" value="InterPro"/>
</dbReference>
<keyword evidence="5" id="KW-1133">Transmembrane helix</keyword>
<feature type="domain" description="Methyl-accepting transducer" evidence="6">
    <location>
        <begin position="421"/>
        <end position="643"/>
    </location>
</feature>
<sequence>MNNTVDTVMRSFRFGLGMRIFFGFGFLVAALVAIAVSGSYGLSVVGGEIRRMDNIAGSVRRVQEITFQMEAMRRGLTRYRFDADAESLQDVISAEKRSVALLDEAAGMTISGQKAALYNSVAYKLRNLAAKRERFMTLLHDAVEERKVLAGIGTTMMTQAIELADAAGASKNPADWVPGASVRTAFLTAEAASSRFLAAADVDPRLAEAFHKETKLAEGSLIAITYVGSPEIKAMLPPVQASLKQYIASFDRMSSALIEGARLYDNQIRNDIRNVQTLLMQAQDSLEGEFSRTIEGTDAVATGAFYKEVGMSGGATLAGIALALLLARAIIRPIRGMTHAMTRLAAGDATTEVPARGNTDELGEMARTVEVFRQQAIENQRLAVERDRAREAKDRQQAAMDSHTEDFSRSIAGVMQNFIDSANAVRQAASAVTDGARQTGERISSTMEGASASARDLNAVAAAAEEVAASINEISQQVSLVTASVQSAVSRATETDAKVAGLAEAGERIGEVVRIITDIAGQTNLLALNATIEAARAGEAGKGFAVVAGEVKALASQTARATEQIGAQIVAIRGATADAVTAVRDVGAAIGQVETVATAIAAAVEQQAAATREITNSVQLVTATSSSAAEAMHEVLLIAENTDATSVAAAEAADEVGTAAATLRAEMADFLTAMSHGSEAERRLYERIDGNGMPATIQTAGQSPVQATIKDIARGGMAILHDGRYSPGTDMSIGLPGGSAIRGRVIRAENGTIGFAFRQDAASLAQIDRALAVIARGGQGQAA</sequence>
<dbReference type="GO" id="GO:0016020">
    <property type="term" value="C:membrane"/>
    <property type="evidence" value="ECO:0007669"/>
    <property type="project" value="InterPro"/>
</dbReference>
<dbReference type="Gene3D" id="1.10.287.950">
    <property type="entry name" value="Methyl-accepting chemotaxis protein"/>
    <property type="match status" value="1"/>
</dbReference>
<dbReference type="SUPFAM" id="SSF58104">
    <property type="entry name" value="Methyl-accepting chemotaxis protein (MCP) signaling domain"/>
    <property type="match status" value="1"/>
</dbReference>
<dbReference type="InterPro" id="IPR004090">
    <property type="entry name" value="Chemotax_Me-accpt_rcpt"/>
</dbReference>
<evidence type="ECO:0000259" key="7">
    <source>
        <dbReference type="PROSITE" id="PS50885"/>
    </source>
</evidence>
<gene>
    <name evidence="8" type="ORF">CCS01_10455</name>
</gene>
<proteinExistence type="inferred from homology"/>
<keyword evidence="1 3" id="KW-0807">Transducer</keyword>
<keyword evidence="5" id="KW-0472">Membrane</keyword>
<dbReference type="SUPFAM" id="SSF141371">
    <property type="entry name" value="PilZ domain-like"/>
    <property type="match status" value="1"/>
</dbReference>
<feature type="transmembrane region" description="Helical" evidence="5">
    <location>
        <begin position="309"/>
        <end position="331"/>
    </location>
</feature>
<evidence type="ECO:0000313" key="9">
    <source>
        <dbReference type="Proteomes" id="UP000239724"/>
    </source>
</evidence>
<evidence type="ECO:0000259" key="6">
    <source>
        <dbReference type="PROSITE" id="PS50111"/>
    </source>
</evidence>
<accession>A0A2S6NIS7</accession>
<dbReference type="PANTHER" id="PTHR32089:SF112">
    <property type="entry name" value="LYSOZYME-LIKE PROTEIN-RELATED"/>
    <property type="match status" value="1"/>
</dbReference>
<dbReference type="CDD" id="cd06225">
    <property type="entry name" value="HAMP"/>
    <property type="match status" value="1"/>
</dbReference>
<evidence type="ECO:0000256" key="3">
    <source>
        <dbReference type="PROSITE-ProRule" id="PRU00284"/>
    </source>
</evidence>
<comment type="similarity">
    <text evidence="2">Belongs to the methyl-accepting chemotaxis (MCP) protein family.</text>
</comment>
<dbReference type="InterPro" id="IPR004089">
    <property type="entry name" value="MCPsignal_dom"/>
</dbReference>
<dbReference type="Pfam" id="PF00672">
    <property type="entry name" value="HAMP"/>
    <property type="match status" value="1"/>
</dbReference>
<dbReference type="InterPro" id="IPR009875">
    <property type="entry name" value="PilZ_domain"/>
</dbReference>
<dbReference type="PROSITE" id="PS50111">
    <property type="entry name" value="CHEMOTAXIS_TRANSDUC_2"/>
    <property type="match status" value="1"/>
</dbReference>
<evidence type="ECO:0008006" key="10">
    <source>
        <dbReference type="Google" id="ProtNLM"/>
    </source>
</evidence>
<dbReference type="Pfam" id="PF00015">
    <property type="entry name" value="MCPsignal"/>
    <property type="match status" value="1"/>
</dbReference>
<keyword evidence="5" id="KW-0812">Transmembrane</keyword>
<feature type="domain" description="HAMP" evidence="7">
    <location>
        <begin position="328"/>
        <end position="381"/>
    </location>
</feature>